<dbReference type="OrthoDB" id="9771112at2"/>
<evidence type="ECO:0000313" key="3">
    <source>
        <dbReference type="EMBL" id="TCZ69321.1"/>
    </source>
</evidence>
<dbReference type="Proteomes" id="UP000295164">
    <property type="component" value="Unassembled WGS sequence"/>
</dbReference>
<organism evidence="3 4">
    <name type="scientific">Flaviaesturariibacter aridisoli</name>
    <dbReference type="NCBI Taxonomy" id="2545761"/>
    <lineage>
        <taxon>Bacteria</taxon>
        <taxon>Pseudomonadati</taxon>
        <taxon>Bacteroidota</taxon>
        <taxon>Chitinophagia</taxon>
        <taxon>Chitinophagales</taxon>
        <taxon>Chitinophagaceae</taxon>
        <taxon>Flaviaestuariibacter</taxon>
    </lineage>
</organism>
<comment type="caution">
    <text evidence="3">The sequence shown here is derived from an EMBL/GenBank/DDBJ whole genome shotgun (WGS) entry which is preliminary data.</text>
</comment>
<name>A0A4R4DX50_9BACT</name>
<evidence type="ECO:0000313" key="4">
    <source>
        <dbReference type="Proteomes" id="UP000295164"/>
    </source>
</evidence>
<protein>
    <submittedName>
        <fullName evidence="3">CHAT domain-containing protein</fullName>
    </submittedName>
</protein>
<gene>
    <name evidence="3" type="ORF">E0486_12460</name>
</gene>
<feature type="chain" id="PRO_5020503224" evidence="1">
    <location>
        <begin position="19"/>
        <end position="454"/>
    </location>
</feature>
<sequence>MTKLLLPLLSFFSLPAFAQWDSVSTTIDTVQSAGGSFQVSDGWSFSSAEEYDASDFIQAKVDQFYVSVERKPDSLAQVSWRLVQQRLRPGELFVDFLLTEFNDKECFLTSIIRPSGLPEVVIIPRLQERGTSVKQANARGIDVGNAQAAGSYMAYKNLLAHLEPKLDGAQTIYYSTSNDLNLANLKFLKGIDGRFLFEKYNLVRLHSAASFLSRHNRLLFPKKMKVLLLGNVAYDCGGETEHYWDALPGSGVEIRNIAALLKSAHQVDVLDSCAATESRFVGAVNKTPYDILHLATHGFYFPPAGSQRFGLAAGSYPLLFTGIVLAGANGKNASVDYANEGGMFTTMDFKKLNVGNIRLVVLSTCFSGTGFSGEDRSEHSSAPFGLTLALLRQGIQAMVLSNRAIPDKETMEFMTQFYRNLARTLDADAAFTQTLRELQKTKPRVDWSFMDLVH</sequence>
<accession>A0A4R4DX50</accession>
<dbReference type="EMBL" id="SKFH01000022">
    <property type="protein sequence ID" value="TCZ69321.1"/>
    <property type="molecule type" value="Genomic_DNA"/>
</dbReference>
<reference evidence="3 4" key="1">
    <citation type="submission" date="2019-03" db="EMBL/GenBank/DDBJ databases">
        <authorList>
            <person name="Kim M.K.M."/>
        </authorList>
    </citation>
    <scope>NUCLEOTIDE SEQUENCE [LARGE SCALE GENOMIC DNA]</scope>
    <source>
        <strain evidence="3 4">17J68-15</strain>
    </source>
</reference>
<keyword evidence="1" id="KW-0732">Signal</keyword>
<proteinExistence type="predicted"/>
<dbReference type="RefSeq" id="WP_131852513.1">
    <property type="nucleotide sequence ID" value="NZ_SKFH01000022.1"/>
</dbReference>
<keyword evidence="4" id="KW-1185">Reference proteome</keyword>
<feature type="domain" description="CHAT" evidence="2">
    <location>
        <begin position="155"/>
        <end position="443"/>
    </location>
</feature>
<dbReference type="Pfam" id="PF12770">
    <property type="entry name" value="CHAT"/>
    <property type="match status" value="1"/>
</dbReference>
<feature type="signal peptide" evidence="1">
    <location>
        <begin position="1"/>
        <end position="18"/>
    </location>
</feature>
<dbReference type="InterPro" id="IPR024983">
    <property type="entry name" value="CHAT_dom"/>
</dbReference>
<evidence type="ECO:0000256" key="1">
    <source>
        <dbReference type="SAM" id="SignalP"/>
    </source>
</evidence>
<evidence type="ECO:0000259" key="2">
    <source>
        <dbReference type="Pfam" id="PF12770"/>
    </source>
</evidence>
<dbReference type="AlphaFoldDB" id="A0A4R4DX50"/>